<gene>
    <name evidence="2" type="ORF">SAMN05216270_103435</name>
</gene>
<feature type="region of interest" description="Disordered" evidence="1">
    <location>
        <begin position="87"/>
        <end position="107"/>
    </location>
</feature>
<dbReference type="AlphaFoldDB" id="A0A1G6UDE9"/>
<dbReference type="Proteomes" id="UP000198949">
    <property type="component" value="Unassembled WGS sequence"/>
</dbReference>
<dbReference type="EMBL" id="FNAD01000003">
    <property type="protein sequence ID" value="SDD39279.1"/>
    <property type="molecule type" value="Genomic_DNA"/>
</dbReference>
<name>A0A1G6UDE9_9ACTN</name>
<evidence type="ECO:0000313" key="2">
    <source>
        <dbReference type="EMBL" id="SDD39279.1"/>
    </source>
</evidence>
<dbReference type="RefSeq" id="WP_091031477.1">
    <property type="nucleotide sequence ID" value="NZ_FNAD01000003.1"/>
</dbReference>
<proteinExistence type="predicted"/>
<organism evidence="2 3">
    <name type="scientific">Glycomyces harbinensis</name>
    <dbReference type="NCBI Taxonomy" id="58114"/>
    <lineage>
        <taxon>Bacteria</taxon>
        <taxon>Bacillati</taxon>
        <taxon>Actinomycetota</taxon>
        <taxon>Actinomycetes</taxon>
        <taxon>Glycomycetales</taxon>
        <taxon>Glycomycetaceae</taxon>
        <taxon>Glycomyces</taxon>
    </lineage>
</organism>
<protein>
    <submittedName>
        <fullName evidence="2">Uncharacterized protein</fullName>
    </submittedName>
</protein>
<evidence type="ECO:0000313" key="3">
    <source>
        <dbReference type="Proteomes" id="UP000198949"/>
    </source>
</evidence>
<sequence>MAERVIDPEALEEYRTLIREQLDHLETIIPRLEKGQSLGRAPAFGQMDASKAAHESYAAFHQTTWDNLQDLRGALNGMIKTLNDSAELAEEADKAGEDEMDRYESEL</sequence>
<dbReference type="OrthoDB" id="5190161at2"/>
<reference evidence="3" key="1">
    <citation type="submission" date="2016-10" db="EMBL/GenBank/DDBJ databases">
        <authorList>
            <person name="Varghese N."/>
            <person name="Submissions S."/>
        </authorList>
    </citation>
    <scope>NUCLEOTIDE SEQUENCE [LARGE SCALE GENOMIC DNA]</scope>
    <source>
        <strain evidence="3">CGMCC 4.3516</strain>
    </source>
</reference>
<keyword evidence="3" id="KW-1185">Reference proteome</keyword>
<accession>A0A1G6UDE9</accession>
<feature type="compositionally biased region" description="Basic and acidic residues" evidence="1">
    <location>
        <begin position="91"/>
        <end position="107"/>
    </location>
</feature>
<evidence type="ECO:0000256" key="1">
    <source>
        <dbReference type="SAM" id="MobiDB-lite"/>
    </source>
</evidence>